<dbReference type="KEGG" id="adin:H7849_06040"/>
<accession>A0A7G8BLT6</accession>
<dbReference type="AlphaFoldDB" id="A0A7G8BLT6"/>
<dbReference type="InterPro" id="IPR000780">
    <property type="entry name" value="CheR_MeTrfase"/>
</dbReference>
<dbReference type="EMBL" id="CP060394">
    <property type="protein sequence ID" value="QNI33506.1"/>
    <property type="molecule type" value="Genomic_DNA"/>
</dbReference>
<reference evidence="2 3" key="1">
    <citation type="submission" date="2020-08" db="EMBL/GenBank/DDBJ databases">
        <title>Edaphobacter telluris sp. nov. and Acidobacterium dinghuensis sp. nov., two acidobacteria isolated from forest soil.</title>
        <authorList>
            <person name="Fu J."/>
            <person name="Qiu L."/>
        </authorList>
    </citation>
    <scope>NUCLEOTIDE SEQUENCE [LARGE SCALE GENOMIC DNA]</scope>
    <source>
        <strain evidence="2">4Y35</strain>
    </source>
</reference>
<dbReference type="RefSeq" id="WP_186744985.1">
    <property type="nucleotide sequence ID" value="NZ_CP060394.1"/>
</dbReference>
<dbReference type="InterPro" id="IPR029063">
    <property type="entry name" value="SAM-dependent_MTases_sf"/>
</dbReference>
<protein>
    <recommendedName>
        <fullName evidence="1">CheR-type methyltransferase domain-containing protein</fullName>
    </recommendedName>
</protein>
<feature type="domain" description="CheR-type methyltransferase" evidence="1">
    <location>
        <begin position="66"/>
        <end position="260"/>
    </location>
</feature>
<dbReference type="Pfam" id="PF01739">
    <property type="entry name" value="CheR"/>
    <property type="match status" value="1"/>
</dbReference>
<name>A0A7G8BLT6_9BACT</name>
<dbReference type="GO" id="GO:0008757">
    <property type="term" value="F:S-adenosylmethionine-dependent methyltransferase activity"/>
    <property type="evidence" value="ECO:0007669"/>
    <property type="project" value="InterPro"/>
</dbReference>
<dbReference type="PROSITE" id="PS50123">
    <property type="entry name" value="CHER"/>
    <property type="match status" value="1"/>
</dbReference>
<organism evidence="2 3">
    <name type="scientific">Alloacidobacterium dinghuense</name>
    <dbReference type="NCBI Taxonomy" id="2763107"/>
    <lineage>
        <taxon>Bacteria</taxon>
        <taxon>Pseudomonadati</taxon>
        <taxon>Acidobacteriota</taxon>
        <taxon>Terriglobia</taxon>
        <taxon>Terriglobales</taxon>
        <taxon>Acidobacteriaceae</taxon>
        <taxon>Alloacidobacterium</taxon>
    </lineage>
</organism>
<dbReference type="Proteomes" id="UP000515312">
    <property type="component" value="Chromosome"/>
</dbReference>
<dbReference type="InterPro" id="IPR022642">
    <property type="entry name" value="CheR_C"/>
</dbReference>
<dbReference type="Gene3D" id="3.40.50.150">
    <property type="entry name" value="Vaccinia Virus protein VP39"/>
    <property type="match status" value="1"/>
</dbReference>
<dbReference type="SUPFAM" id="SSF53335">
    <property type="entry name" value="S-adenosyl-L-methionine-dependent methyltransferases"/>
    <property type="match status" value="1"/>
</dbReference>
<gene>
    <name evidence="2" type="ORF">H7849_06040</name>
</gene>
<sequence length="354" mass="40752">MQTSRTSSSSMPDIGRKLFDFYLRHLRRIWRYTPNFVRVRRAGRIYARFLDKMVRRSSDRSQSFTTFFLRNRPELELLQMLIADKPTGAELKITVLACSKGAEVYSMAWAIRSARPDLRISLQAIDISPAIVEFAKRGVYSLRKPQPTDLSSDSYVRQNGHVDAIPSSDPNHWLFEHVSNEEMEGMFDIRGDQAIVKPWLREGIQWFCGDANDPNLIVRLGGSQEIVVANRFLCHMRPPEAMNCLRNIGRLVAPGGHLFVSGIDLDVRTAVARERRWIPVAQRMREIHDGDESLHRGWPTQWWGLEPFDETRSDWQMRYASVFQIGITSTRVPPIGGTNWKPELVSANGEIRQR</sequence>
<evidence type="ECO:0000313" key="3">
    <source>
        <dbReference type="Proteomes" id="UP000515312"/>
    </source>
</evidence>
<evidence type="ECO:0000259" key="1">
    <source>
        <dbReference type="PROSITE" id="PS50123"/>
    </source>
</evidence>
<evidence type="ECO:0000313" key="2">
    <source>
        <dbReference type="EMBL" id="QNI33506.1"/>
    </source>
</evidence>
<proteinExistence type="predicted"/>
<keyword evidence="3" id="KW-1185">Reference proteome</keyword>